<keyword evidence="6 7" id="KW-0472">Membrane</keyword>
<feature type="transmembrane region" description="Helical" evidence="7">
    <location>
        <begin position="329"/>
        <end position="349"/>
    </location>
</feature>
<evidence type="ECO:0000256" key="1">
    <source>
        <dbReference type="ARBA" id="ARBA00004651"/>
    </source>
</evidence>
<accession>A0ABN3Y7Q5</accession>
<reference evidence="8 9" key="1">
    <citation type="journal article" date="2019" name="Int. J. Syst. Evol. Microbiol.">
        <title>The Global Catalogue of Microorganisms (GCM) 10K type strain sequencing project: providing services to taxonomists for standard genome sequencing and annotation.</title>
        <authorList>
            <consortium name="The Broad Institute Genomics Platform"/>
            <consortium name="The Broad Institute Genome Sequencing Center for Infectious Disease"/>
            <person name="Wu L."/>
            <person name="Ma J."/>
        </authorList>
    </citation>
    <scope>NUCLEOTIDE SEQUENCE [LARGE SCALE GENOMIC DNA]</scope>
    <source>
        <strain evidence="8 9">JCM 3106</strain>
    </source>
</reference>
<feature type="transmembrane region" description="Helical" evidence="7">
    <location>
        <begin position="426"/>
        <end position="447"/>
    </location>
</feature>
<evidence type="ECO:0000313" key="8">
    <source>
        <dbReference type="EMBL" id="GAA3022047.1"/>
    </source>
</evidence>
<dbReference type="Gene3D" id="1.20.1250.20">
    <property type="entry name" value="MFS general substrate transporter like domains"/>
    <property type="match status" value="1"/>
</dbReference>
<feature type="transmembrane region" description="Helical" evidence="7">
    <location>
        <begin position="453"/>
        <end position="472"/>
    </location>
</feature>
<proteinExistence type="predicted"/>
<dbReference type="Pfam" id="PF00854">
    <property type="entry name" value="PTR2"/>
    <property type="match status" value="1"/>
</dbReference>
<evidence type="ECO:0000313" key="9">
    <source>
        <dbReference type="Proteomes" id="UP001499930"/>
    </source>
</evidence>
<feature type="transmembrane region" description="Helical" evidence="7">
    <location>
        <begin position="361"/>
        <end position="383"/>
    </location>
</feature>
<evidence type="ECO:0000256" key="7">
    <source>
        <dbReference type="SAM" id="Phobius"/>
    </source>
</evidence>
<dbReference type="InterPro" id="IPR036259">
    <property type="entry name" value="MFS_trans_sf"/>
</dbReference>
<evidence type="ECO:0000256" key="5">
    <source>
        <dbReference type="ARBA" id="ARBA00022989"/>
    </source>
</evidence>
<keyword evidence="9" id="KW-1185">Reference proteome</keyword>
<comment type="caution">
    <text evidence="8">The sequence shown here is derived from an EMBL/GenBank/DDBJ whole genome shotgun (WGS) entry which is preliminary data.</text>
</comment>
<feature type="transmembrane region" description="Helical" evidence="7">
    <location>
        <begin position="99"/>
        <end position="126"/>
    </location>
</feature>
<feature type="transmembrane region" description="Helical" evidence="7">
    <location>
        <begin position="219"/>
        <end position="239"/>
    </location>
</feature>
<organism evidence="8 9">
    <name type="scientific">Streptosporangium longisporum</name>
    <dbReference type="NCBI Taxonomy" id="46187"/>
    <lineage>
        <taxon>Bacteria</taxon>
        <taxon>Bacillati</taxon>
        <taxon>Actinomycetota</taxon>
        <taxon>Actinomycetes</taxon>
        <taxon>Streptosporangiales</taxon>
        <taxon>Streptosporangiaceae</taxon>
        <taxon>Streptosporangium</taxon>
    </lineage>
</organism>
<feature type="transmembrane region" description="Helical" evidence="7">
    <location>
        <begin position="29"/>
        <end position="46"/>
    </location>
</feature>
<evidence type="ECO:0000256" key="3">
    <source>
        <dbReference type="ARBA" id="ARBA00022475"/>
    </source>
</evidence>
<dbReference type="InterPro" id="IPR005279">
    <property type="entry name" value="Dipep/tripep_permease"/>
</dbReference>
<keyword evidence="3" id="KW-1003">Cell membrane</keyword>
<dbReference type="InterPro" id="IPR000109">
    <property type="entry name" value="POT_fam"/>
</dbReference>
<dbReference type="PANTHER" id="PTHR23517">
    <property type="entry name" value="RESISTANCE PROTEIN MDTM, PUTATIVE-RELATED-RELATED"/>
    <property type="match status" value="1"/>
</dbReference>
<feature type="transmembrane region" description="Helical" evidence="7">
    <location>
        <begin position="283"/>
        <end position="309"/>
    </location>
</feature>
<dbReference type="NCBIfam" id="TIGR00924">
    <property type="entry name" value="yjdL_sub1_fam"/>
    <property type="match status" value="1"/>
</dbReference>
<gene>
    <name evidence="8" type="ORF">GCM10017559_53790</name>
</gene>
<dbReference type="InterPro" id="IPR050171">
    <property type="entry name" value="MFS_Transporters"/>
</dbReference>
<protein>
    <submittedName>
        <fullName evidence="8">Oligopeptide:H+ symporter</fullName>
    </submittedName>
</protein>
<feature type="transmembrane region" description="Helical" evidence="7">
    <location>
        <begin position="147"/>
        <end position="169"/>
    </location>
</feature>
<dbReference type="EMBL" id="BAAAWD010000015">
    <property type="protein sequence ID" value="GAA3022047.1"/>
    <property type="molecule type" value="Genomic_DNA"/>
</dbReference>
<feature type="transmembrane region" description="Helical" evidence="7">
    <location>
        <begin position="58"/>
        <end position="79"/>
    </location>
</feature>
<evidence type="ECO:0000256" key="6">
    <source>
        <dbReference type="ARBA" id="ARBA00023136"/>
    </source>
</evidence>
<dbReference type="PANTHER" id="PTHR23517:SF15">
    <property type="entry name" value="PROTON-DEPENDENT OLIGOPEPTIDE FAMILY TRANSPORT PROTEIN"/>
    <property type="match status" value="1"/>
</dbReference>
<name>A0ABN3Y7Q5_9ACTN</name>
<keyword evidence="2" id="KW-0813">Transport</keyword>
<dbReference type="Proteomes" id="UP001499930">
    <property type="component" value="Unassembled WGS sequence"/>
</dbReference>
<evidence type="ECO:0000256" key="4">
    <source>
        <dbReference type="ARBA" id="ARBA00022692"/>
    </source>
</evidence>
<feature type="transmembrane region" description="Helical" evidence="7">
    <location>
        <begin position="389"/>
        <end position="414"/>
    </location>
</feature>
<sequence length="502" mass="52353">MRSADTTITLRAMPRWYLTLFTSDALERFGFYGLQAILVLYASAPASHGGLGLPPTDAATLFGVWIGFMFMLSIAGGWIGDRLLGNRRALLVGSVVGMTGYLCLAVPAGWGAAVGLPLVAVGGAIYKPNHQAMINLMFDGSRGREAGISLMYVATQVSALAAPLLVGYLGERVSWSAAFLVAALVMLATAIQLRLSAGQFGDVGHRPVRSLTADERVTVARRIGLAGAVVVAALLALGLTGLLSVSLAIMLVGVFSVIAPIVCYIAIYRNPALGAQDRRRLRAFLVVFLGSTLFWMIVAHAASLLNLFARDHVDRQVLGMEIPASWFQAATPLFILMLAPLIAVALPALGGRNHVPVKFAIGLVLVGTGFLIMSLTTVLASSGEKVSPLWLAAVYLTHACGEVIVAAVIISAVAEILPSGFMGRTLGLMWLFAGLGGGLGSGVVRLAEVIPEPLYYLGLGGVAMVCGLAFALGRRPLANGLTAGLHTPAPQAAGDAVTEGSR</sequence>
<keyword evidence="5 7" id="KW-1133">Transmembrane helix</keyword>
<comment type="subcellular location">
    <subcellularLocation>
        <location evidence="1">Cell membrane</location>
        <topology evidence="1">Multi-pass membrane protein</topology>
    </subcellularLocation>
</comment>
<dbReference type="SUPFAM" id="SSF103473">
    <property type="entry name" value="MFS general substrate transporter"/>
    <property type="match status" value="2"/>
</dbReference>
<feature type="transmembrane region" description="Helical" evidence="7">
    <location>
        <begin position="175"/>
        <end position="198"/>
    </location>
</feature>
<evidence type="ECO:0000256" key="2">
    <source>
        <dbReference type="ARBA" id="ARBA00022448"/>
    </source>
</evidence>
<keyword evidence="4 7" id="KW-0812">Transmembrane</keyword>
<feature type="transmembrane region" description="Helical" evidence="7">
    <location>
        <begin position="245"/>
        <end position="267"/>
    </location>
</feature>